<dbReference type="Pfam" id="PF16953">
    <property type="entry name" value="PRORP"/>
    <property type="match status" value="1"/>
</dbReference>
<dbReference type="PANTHER" id="PTHR13547:SF1">
    <property type="entry name" value="MITOCHONDRIAL RIBONUCLEASE P CATALYTIC SUBUNIT"/>
    <property type="match status" value="1"/>
</dbReference>
<evidence type="ECO:0000256" key="1">
    <source>
        <dbReference type="ARBA" id="ARBA00000928"/>
    </source>
</evidence>
<evidence type="ECO:0000256" key="12">
    <source>
        <dbReference type="ARBA" id="ARBA00022842"/>
    </source>
</evidence>
<evidence type="ECO:0000259" key="16">
    <source>
        <dbReference type="Pfam" id="PF17177"/>
    </source>
</evidence>
<evidence type="ECO:0000256" key="13">
    <source>
        <dbReference type="ARBA" id="ARBA00022946"/>
    </source>
</evidence>
<organism evidence="17">
    <name type="scientific">Fagus sylvatica</name>
    <name type="common">Beechnut</name>
    <dbReference type="NCBI Taxonomy" id="28930"/>
    <lineage>
        <taxon>Eukaryota</taxon>
        <taxon>Viridiplantae</taxon>
        <taxon>Streptophyta</taxon>
        <taxon>Embryophyta</taxon>
        <taxon>Tracheophyta</taxon>
        <taxon>Spermatophyta</taxon>
        <taxon>Magnoliopsida</taxon>
        <taxon>eudicotyledons</taxon>
        <taxon>Gunneridae</taxon>
        <taxon>Pentapetalae</taxon>
        <taxon>rosids</taxon>
        <taxon>fabids</taxon>
        <taxon>Fagales</taxon>
        <taxon>Fagaceae</taxon>
        <taxon>Fagus</taxon>
    </lineage>
</organism>
<dbReference type="GO" id="GO:0004526">
    <property type="term" value="F:ribonuclease P activity"/>
    <property type="evidence" value="ECO:0007669"/>
    <property type="project" value="UniProtKB-EC"/>
</dbReference>
<dbReference type="EMBL" id="OIVN01000264">
    <property type="protein sequence ID" value="SPC77295.1"/>
    <property type="molecule type" value="Genomic_DNA"/>
</dbReference>
<feature type="domain" description="PROP1-like PPR" evidence="16">
    <location>
        <begin position="128"/>
        <end position="178"/>
    </location>
</feature>
<dbReference type="EC" id="3.1.26.5" evidence="5"/>
<comment type="subcellular location">
    <subcellularLocation>
        <location evidence="3">Mitochondrion</location>
    </subcellularLocation>
</comment>
<dbReference type="GO" id="GO:0001682">
    <property type="term" value="P:tRNA 5'-leader removal"/>
    <property type="evidence" value="ECO:0007669"/>
    <property type="project" value="TreeGrafter"/>
</dbReference>
<evidence type="ECO:0000256" key="7">
    <source>
        <dbReference type="ARBA" id="ARBA00022722"/>
    </source>
</evidence>
<gene>
    <name evidence="17" type="ORF">FSB_LOCUS5177</name>
</gene>
<evidence type="ECO:0000256" key="14">
    <source>
        <dbReference type="ARBA" id="ARBA00023128"/>
    </source>
</evidence>
<evidence type="ECO:0000256" key="3">
    <source>
        <dbReference type="ARBA" id="ARBA00004173"/>
    </source>
</evidence>
<keyword evidence="12" id="KW-0460">Magnesium</keyword>
<keyword evidence="10" id="KW-0378">Hydrolase</keyword>
<dbReference type="InterPro" id="IPR033443">
    <property type="entry name" value="PROP1-like_PPR_dom"/>
</dbReference>
<accession>A0A2N9ER44</accession>
<keyword evidence="9" id="KW-0677">Repeat</keyword>
<dbReference type="Gene3D" id="1.25.40.10">
    <property type="entry name" value="Tetratricopeptide repeat domain"/>
    <property type="match status" value="1"/>
</dbReference>
<dbReference type="GO" id="GO:0046872">
    <property type="term" value="F:metal ion binding"/>
    <property type="evidence" value="ECO:0007669"/>
    <property type="project" value="UniProtKB-KW"/>
</dbReference>
<proteinExistence type="inferred from homology"/>
<keyword evidence="13" id="KW-0809">Transit peptide</keyword>
<evidence type="ECO:0000256" key="9">
    <source>
        <dbReference type="ARBA" id="ARBA00022737"/>
    </source>
</evidence>
<evidence type="ECO:0000256" key="2">
    <source>
        <dbReference type="ARBA" id="ARBA00001946"/>
    </source>
</evidence>
<protein>
    <recommendedName>
        <fullName evidence="5">ribonuclease P</fullName>
        <ecNumber evidence="5">3.1.26.5</ecNumber>
    </recommendedName>
</protein>
<evidence type="ECO:0000256" key="10">
    <source>
        <dbReference type="ARBA" id="ARBA00022801"/>
    </source>
</evidence>
<dbReference type="Gene3D" id="3.40.50.11980">
    <property type="match status" value="1"/>
</dbReference>
<feature type="domain" description="PRORP" evidence="15">
    <location>
        <begin position="222"/>
        <end position="384"/>
    </location>
</feature>
<comment type="cofactor">
    <cofactor evidence="2">
        <name>Mg(2+)</name>
        <dbReference type="ChEBI" id="CHEBI:18420"/>
    </cofactor>
</comment>
<dbReference type="GO" id="GO:0005739">
    <property type="term" value="C:mitochondrion"/>
    <property type="evidence" value="ECO:0007669"/>
    <property type="project" value="UniProtKB-SubCell"/>
</dbReference>
<name>A0A2N9ER44_FAGSY</name>
<feature type="domain" description="PROP1-like PPR" evidence="16">
    <location>
        <begin position="2"/>
        <end position="125"/>
    </location>
</feature>
<keyword evidence="14" id="KW-0496">Mitochondrion</keyword>
<dbReference type="InterPro" id="IPR031595">
    <property type="entry name" value="PRORP_C"/>
</dbReference>
<keyword evidence="11" id="KW-0862">Zinc</keyword>
<dbReference type="InterPro" id="IPR011990">
    <property type="entry name" value="TPR-like_helical_dom_sf"/>
</dbReference>
<comment type="catalytic activity">
    <reaction evidence="1">
        <text>Endonucleolytic cleavage of RNA, removing 5'-extranucleotides from tRNA precursor.</text>
        <dbReference type="EC" id="3.1.26.5"/>
    </reaction>
</comment>
<reference evidence="17" key="1">
    <citation type="submission" date="2018-02" db="EMBL/GenBank/DDBJ databases">
        <authorList>
            <person name="Cohen D.B."/>
            <person name="Kent A.D."/>
        </authorList>
    </citation>
    <scope>NUCLEOTIDE SEQUENCE</scope>
</reference>
<evidence type="ECO:0000256" key="11">
    <source>
        <dbReference type="ARBA" id="ARBA00022833"/>
    </source>
</evidence>
<evidence type="ECO:0000259" key="15">
    <source>
        <dbReference type="Pfam" id="PF16953"/>
    </source>
</evidence>
<keyword evidence="6" id="KW-0819">tRNA processing</keyword>
<dbReference type="AlphaFoldDB" id="A0A2N9ER44"/>
<evidence type="ECO:0000256" key="6">
    <source>
        <dbReference type="ARBA" id="ARBA00022694"/>
    </source>
</evidence>
<keyword evidence="7" id="KW-0540">Nuclease</keyword>
<dbReference type="Pfam" id="PF17177">
    <property type="entry name" value="PPR_long"/>
    <property type="match status" value="2"/>
</dbReference>
<comment type="similarity">
    <text evidence="4">Belongs to the PPR family. P subfamily.</text>
</comment>
<evidence type="ECO:0000313" key="17">
    <source>
        <dbReference type="EMBL" id="SPC77295.1"/>
    </source>
</evidence>
<evidence type="ECO:0000256" key="8">
    <source>
        <dbReference type="ARBA" id="ARBA00022723"/>
    </source>
</evidence>
<evidence type="ECO:0000256" key="4">
    <source>
        <dbReference type="ARBA" id="ARBA00007626"/>
    </source>
</evidence>
<evidence type="ECO:0000256" key="5">
    <source>
        <dbReference type="ARBA" id="ARBA00012179"/>
    </source>
</evidence>
<dbReference type="PANTHER" id="PTHR13547">
    <property type="match status" value="1"/>
</dbReference>
<keyword evidence="8" id="KW-0479">Metal-binding</keyword>
<sequence length="427" mass="47603">MRKARRKSPEGLLKHNLDMCSRHGNLLEALRLYDEARRDGVNLALHHYNVLLYLCALDGEKGSNLQRGFEIFQSMVIDKVMPNEATFTSAARIAAAKEDPDMAFDLIKQMKGFGIVPKLRSYEPDIVREAELSANLKVSVSAKHAHKVYETMHRLRAVVRQVSETTAGIIEGWFKCETTVKVGEENWDVRKVKEGVVKGGGGWHSQGWLGSGEWRVVRTHMDGAGICQLCGEKLVSIDIDPKETENFATSLTNLACQKEVKADFVQFQEWLQKYGLFDAVVDGANVSLVSMHTFSFYQLNSVVKQLRQMSPSKRLPLIILHKNVTGGPAQHPNNKKLLEHWKNSGALYATPPGSNDDWYWLNAAVSCKCLLMTNDEMPSGRDYLFSKMEGKASAHCSFASLIYPISYINPSVPDAPTTTQLGAVLTG</sequence>